<sequence>MVAKINEAIREMCKAHPHGRLGMAADLGMSIDQFHNHLYRKCGSRFFTLDELELMQELSGTAYFAEYAATRCGKLLVDIPQPDGVDNVDLYHLDMQVTASKGELAKAKIEAIQDGVIDKHERRNLTDLFRKTLRHQLHGFLGFMALYGVSDHAVDTFVSTRRSDARECAAPGAVACDS</sequence>
<protein>
    <submittedName>
        <fullName evidence="1">Uncharacterized protein</fullName>
    </submittedName>
</protein>
<reference evidence="1 2" key="1">
    <citation type="submission" date="2021-04" db="EMBL/GenBank/DDBJ databases">
        <authorList>
            <person name="Seiffert S.N."/>
        </authorList>
    </citation>
    <scope>NUCLEOTIDE SEQUENCE [LARGE SCALE GENOMIC DNA]</scope>
    <source>
        <strain evidence="1 2">1</strain>
    </source>
</reference>
<organism evidence="1 2">
    <name type="scientific">Cedecea davisae</name>
    <dbReference type="NCBI Taxonomy" id="158484"/>
    <lineage>
        <taxon>Bacteria</taxon>
        <taxon>Pseudomonadati</taxon>
        <taxon>Pseudomonadota</taxon>
        <taxon>Gammaproteobacteria</taxon>
        <taxon>Enterobacterales</taxon>
        <taxon>Enterobacteriaceae</taxon>
        <taxon>Cedecea</taxon>
    </lineage>
</organism>
<dbReference type="NCBIfam" id="NF041471">
    <property type="entry name" value="phage_reg_YmfL"/>
    <property type="match status" value="1"/>
</dbReference>
<accession>A0ABS6DJQ7</accession>
<dbReference type="EMBL" id="JAGRYU010000025">
    <property type="protein sequence ID" value="MBU4683292.1"/>
    <property type="molecule type" value="Genomic_DNA"/>
</dbReference>
<dbReference type="Pfam" id="PF06892">
    <property type="entry name" value="Phage_CP76"/>
    <property type="match status" value="1"/>
</dbReference>
<evidence type="ECO:0000313" key="1">
    <source>
        <dbReference type="EMBL" id="MBU4683292.1"/>
    </source>
</evidence>
<evidence type="ECO:0000313" key="2">
    <source>
        <dbReference type="Proteomes" id="UP000686327"/>
    </source>
</evidence>
<dbReference type="InterPro" id="IPR048188">
    <property type="entry name" value="YmfL-like"/>
</dbReference>
<name>A0ABS6DJQ7_9ENTR</name>
<keyword evidence="2" id="KW-1185">Reference proteome</keyword>
<dbReference type="InterPro" id="IPR009679">
    <property type="entry name" value="Phage_186_CII-like"/>
</dbReference>
<gene>
    <name evidence="1" type="ORF">KC222_14860</name>
</gene>
<dbReference type="RefSeq" id="WP_216376324.1">
    <property type="nucleotide sequence ID" value="NZ_JAGRYT010000014.1"/>
</dbReference>
<proteinExistence type="predicted"/>
<reference evidence="2" key="2">
    <citation type="submission" date="2023-07" db="EMBL/GenBank/DDBJ databases">
        <title>Cedecea davisae an AmpC producer and its therapeutic implications.</title>
        <authorList>
            <person name="Notter J."/>
        </authorList>
    </citation>
    <scope>NUCLEOTIDE SEQUENCE [LARGE SCALE GENOMIC DNA]</scope>
    <source>
        <strain evidence="2">1</strain>
    </source>
</reference>
<dbReference type="Proteomes" id="UP000686327">
    <property type="component" value="Unassembled WGS sequence"/>
</dbReference>
<comment type="caution">
    <text evidence="1">The sequence shown here is derived from an EMBL/GenBank/DDBJ whole genome shotgun (WGS) entry which is preliminary data.</text>
</comment>